<keyword evidence="1" id="KW-0472">Membrane</keyword>
<evidence type="ECO:0000256" key="1">
    <source>
        <dbReference type="SAM" id="Phobius"/>
    </source>
</evidence>
<feature type="transmembrane region" description="Helical" evidence="1">
    <location>
        <begin position="12"/>
        <end position="28"/>
    </location>
</feature>
<evidence type="ECO:0000313" key="2">
    <source>
        <dbReference type="EMBL" id="RTE11759.1"/>
    </source>
</evidence>
<evidence type="ECO:0000313" key="3">
    <source>
        <dbReference type="Proteomes" id="UP000276128"/>
    </source>
</evidence>
<comment type="caution">
    <text evidence="2">The sequence shown here is derived from an EMBL/GenBank/DDBJ whole genome shotgun (WGS) entry which is preliminary data.</text>
</comment>
<sequence length="98" mass="11292">MHEIFDYFRPIYISLVIILTILLVNIIFKKNRLELFNGFVITAISLISLIASIYMTYQIGIFADELSMGGDPVSVYMFIIIALLSIINIVAYFYKKRS</sequence>
<dbReference type="EMBL" id="RXHU01000002">
    <property type="protein sequence ID" value="RTE11759.1"/>
    <property type="molecule type" value="Genomic_DNA"/>
</dbReference>
<keyword evidence="1" id="KW-1133">Transmembrane helix</keyword>
<keyword evidence="1" id="KW-0812">Transmembrane</keyword>
<keyword evidence="3" id="KW-1185">Reference proteome</keyword>
<dbReference type="AlphaFoldDB" id="A0A3S0IFE2"/>
<name>A0A3S0IFE2_9BACL</name>
<feature type="transmembrane region" description="Helical" evidence="1">
    <location>
        <begin position="75"/>
        <end position="94"/>
    </location>
</feature>
<protein>
    <submittedName>
        <fullName evidence="2">Uncharacterized protein</fullName>
    </submittedName>
</protein>
<proteinExistence type="predicted"/>
<gene>
    <name evidence="2" type="ORF">EJQ19_00160</name>
</gene>
<dbReference type="Proteomes" id="UP000276128">
    <property type="component" value="Unassembled WGS sequence"/>
</dbReference>
<dbReference type="RefSeq" id="WP_126139189.1">
    <property type="nucleotide sequence ID" value="NZ_RXHU01000002.1"/>
</dbReference>
<organism evidence="2 3">
    <name type="scientific">Paenibacillus whitsoniae</name>
    <dbReference type="NCBI Taxonomy" id="2496558"/>
    <lineage>
        <taxon>Bacteria</taxon>
        <taxon>Bacillati</taxon>
        <taxon>Bacillota</taxon>
        <taxon>Bacilli</taxon>
        <taxon>Bacillales</taxon>
        <taxon>Paenibacillaceae</taxon>
        <taxon>Paenibacillus</taxon>
    </lineage>
</organism>
<accession>A0A3S0IFE2</accession>
<feature type="transmembrane region" description="Helical" evidence="1">
    <location>
        <begin position="35"/>
        <end position="55"/>
    </location>
</feature>
<reference evidence="2 3" key="1">
    <citation type="submission" date="2018-12" db="EMBL/GenBank/DDBJ databases">
        <title>Bacillus ochoae sp. nov., Paenibacillus whitsoniae sp. nov., Paenibacillus spiritus sp. nov. Isolated from the Mars Exploration Rover during spacecraft assembly.</title>
        <authorList>
            <person name="Seuylemezian A."/>
            <person name="Vaishampayan P."/>
        </authorList>
    </citation>
    <scope>NUCLEOTIDE SEQUENCE [LARGE SCALE GENOMIC DNA]</scope>
    <source>
        <strain evidence="2 3">MER 54</strain>
    </source>
</reference>